<dbReference type="InterPro" id="IPR003593">
    <property type="entry name" value="AAA+_ATPase"/>
</dbReference>
<dbReference type="AlphaFoldDB" id="A0A381QY94"/>
<evidence type="ECO:0000259" key="3">
    <source>
        <dbReference type="PROSITE" id="PS50893"/>
    </source>
</evidence>
<dbReference type="InterPro" id="IPR017871">
    <property type="entry name" value="ABC_transporter-like_CS"/>
</dbReference>
<proteinExistence type="predicted"/>
<evidence type="ECO:0000256" key="1">
    <source>
        <dbReference type="ARBA" id="ARBA00022741"/>
    </source>
</evidence>
<dbReference type="CDD" id="cd03216">
    <property type="entry name" value="ABC_Carb_Monos_I"/>
    <property type="match status" value="1"/>
</dbReference>
<evidence type="ECO:0000256" key="2">
    <source>
        <dbReference type="ARBA" id="ARBA00022840"/>
    </source>
</evidence>
<sequence>MTTATRAGQEVLQARELTKSFYGVAANDKVEFSLRCGEVHGLLGENGAGKSTLCSVLAGLYRPDSGEVRINGRPVQFRSPLDASEHGIGMVYQHFKLVSSFTVAENMVLGLKGRDRTASLGQVEEKVRELANRYGLDVDPTAHVWQLSVGEQQRVEILRQLFRGAQILILDEPTAVLAPQEADRLFEAVRQMADQDHSVILVSHKMEEILSNTDRVTVLRGGRNAGTLRTSETDAAELAQMMVGSEHLPEAIQRIVGQFADKDPVLSIRDLEVEGDRGTPAVDGASLDVIAGQIVGVAGVAGNGQREFQQAIAGQREASSGSIMLGGRDVTQLSSASRSRSGLAYVPEDRLGTGLASGMTLEENLILKGYKDPPYSRYGMLRPRLIAARAEQLVEDFDIRGSRSGMPVSLMSGGNLQKAILARELTRPHDLLLAASPTRGLDLAATAAVRRHIRADAENGGAVLLFSEDLSEIIELSDRILVMSGGRIVGSYTPETLDIGELGLLMTGAKVHD</sequence>
<evidence type="ECO:0000313" key="4">
    <source>
        <dbReference type="EMBL" id="SUZ83944.1"/>
    </source>
</evidence>
<protein>
    <recommendedName>
        <fullName evidence="3">ABC transporter domain-containing protein</fullName>
    </recommendedName>
</protein>
<dbReference type="SUPFAM" id="SSF52540">
    <property type="entry name" value="P-loop containing nucleoside triphosphate hydrolases"/>
    <property type="match status" value="2"/>
</dbReference>
<dbReference type="PANTHER" id="PTHR43790:SF4">
    <property type="entry name" value="GUANOSINE IMPORT ATP-BINDING PROTEIN NUPO"/>
    <property type="match status" value="1"/>
</dbReference>
<name>A0A381QY94_9ZZZZ</name>
<keyword evidence="1" id="KW-0547">Nucleotide-binding</keyword>
<feature type="domain" description="ABC transporter" evidence="3">
    <location>
        <begin position="12"/>
        <end position="246"/>
    </location>
</feature>
<dbReference type="PANTHER" id="PTHR43790">
    <property type="entry name" value="CARBOHYDRATE TRANSPORT ATP-BINDING PROTEIN MG119-RELATED"/>
    <property type="match status" value="1"/>
</dbReference>
<dbReference type="InterPro" id="IPR027417">
    <property type="entry name" value="P-loop_NTPase"/>
</dbReference>
<dbReference type="CDD" id="cd03215">
    <property type="entry name" value="ABC_Carb_Monos_II"/>
    <property type="match status" value="1"/>
</dbReference>
<dbReference type="EMBL" id="UINC01001573">
    <property type="protein sequence ID" value="SUZ83944.1"/>
    <property type="molecule type" value="Genomic_DNA"/>
</dbReference>
<dbReference type="PROSITE" id="PS00211">
    <property type="entry name" value="ABC_TRANSPORTER_1"/>
    <property type="match status" value="2"/>
</dbReference>
<reference evidence="4" key="1">
    <citation type="submission" date="2018-05" db="EMBL/GenBank/DDBJ databases">
        <authorList>
            <person name="Lanie J.A."/>
            <person name="Ng W.-L."/>
            <person name="Kazmierczak K.M."/>
            <person name="Andrzejewski T.M."/>
            <person name="Davidsen T.M."/>
            <person name="Wayne K.J."/>
            <person name="Tettelin H."/>
            <person name="Glass J.I."/>
            <person name="Rusch D."/>
            <person name="Podicherti R."/>
            <person name="Tsui H.-C.T."/>
            <person name="Winkler M.E."/>
        </authorList>
    </citation>
    <scope>NUCLEOTIDE SEQUENCE</scope>
</reference>
<organism evidence="4">
    <name type="scientific">marine metagenome</name>
    <dbReference type="NCBI Taxonomy" id="408172"/>
    <lineage>
        <taxon>unclassified sequences</taxon>
        <taxon>metagenomes</taxon>
        <taxon>ecological metagenomes</taxon>
    </lineage>
</organism>
<dbReference type="InterPro" id="IPR050107">
    <property type="entry name" value="ABC_carbohydrate_import_ATPase"/>
</dbReference>
<keyword evidence="2" id="KW-0067">ATP-binding</keyword>
<dbReference type="SMART" id="SM00382">
    <property type="entry name" value="AAA"/>
    <property type="match status" value="1"/>
</dbReference>
<dbReference type="GO" id="GO:0016887">
    <property type="term" value="F:ATP hydrolysis activity"/>
    <property type="evidence" value="ECO:0007669"/>
    <property type="project" value="InterPro"/>
</dbReference>
<dbReference type="PROSITE" id="PS50893">
    <property type="entry name" value="ABC_TRANSPORTER_2"/>
    <property type="match status" value="2"/>
</dbReference>
<dbReference type="Gene3D" id="3.40.50.300">
    <property type="entry name" value="P-loop containing nucleotide triphosphate hydrolases"/>
    <property type="match status" value="2"/>
</dbReference>
<accession>A0A381QY94</accession>
<dbReference type="Pfam" id="PF00005">
    <property type="entry name" value="ABC_tran"/>
    <property type="match status" value="2"/>
</dbReference>
<dbReference type="InterPro" id="IPR003439">
    <property type="entry name" value="ABC_transporter-like_ATP-bd"/>
</dbReference>
<feature type="domain" description="ABC transporter" evidence="3">
    <location>
        <begin position="266"/>
        <end position="510"/>
    </location>
</feature>
<gene>
    <name evidence="4" type="ORF">METZ01_LOCUS36798</name>
</gene>
<dbReference type="GO" id="GO:0005524">
    <property type="term" value="F:ATP binding"/>
    <property type="evidence" value="ECO:0007669"/>
    <property type="project" value="UniProtKB-KW"/>
</dbReference>